<proteinExistence type="predicted"/>
<evidence type="ECO:0000256" key="1">
    <source>
        <dbReference type="ARBA" id="ARBA00022679"/>
    </source>
</evidence>
<dbReference type="Gene3D" id="3.30.559.10">
    <property type="entry name" value="Chloramphenicol acetyltransferase-like domain"/>
    <property type="match status" value="1"/>
</dbReference>
<accession>A0AAW2RJJ0</accession>
<comment type="caution">
    <text evidence="3">The sequence shown here is derived from an EMBL/GenBank/DDBJ whole genome shotgun (WGS) entry which is preliminary data.</text>
</comment>
<gene>
    <name evidence="3" type="ORF">Sangu_0028100</name>
</gene>
<dbReference type="Pfam" id="PF02458">
    <property type="entry name" value="Transferase"/>
    <property type="match status" value="1"/>
</dbReference>
<keyword evidence="2" id="KW-0012">Acyltransferase</keyword>
<sequence length="218" mass="23841">MATTTKRVSVHECCNIAPPTDPGEAAKHSLPLTFFDILWLYVHPTQRLLFYRFPCSATDFLETIVPTLKKSLSRTLGNYLALAGNLLIHPSNSGTPEFRYSPGDSVSVTFAESTENLDFDYLTGNQARDSDMFYALVPVLPEPRVESESALKIIPLLAVQATLFPETGICIGITNHHAVGDASSIVGFIKAWGSAAKLGENQQLISAETNHFHFSTDP</sequence>
<protein>
    <submittedName>
        <fullName evidence="3">Malonyl-coenzyme:anthocyanin 5-O-glucoside-6'''-O-malonyltransferase</fullName>
    </submittedName>
</protein>
<organism evidence="3">
    <name type="scientific">Sesamum angustifolium</name>
    <dbReference type="NCBI Taxonomy" id="2727405"/>
    <lineage>
        <taxon>Eukaryota</taxon>
        <taxon>Viridiplantae</taxon>
        <taxon>Streptophyta</taxon>
        <taxon>Embryophyta</taxon>
        <taxon>Tracheophyta</taxon>
        <taxon>Spermatophyta</taxon>
        <taxon>Magnoliopsida</taxon>
        <taxon>eudicotyledons</taxon>
        <taxon>Gunneridae</taxon>
        <taxon>Pentapetalae</taxon>
        <taxon>asterids</taxon>
        <taxon>lamiids</taxon>
        <taxon>Lamiales</taxon>
        <taxon>Pedaliaceae</taxon>
        <taxon>Sesamum</taxon>
    </lineage>
</organism>
<reference evidence="3" key="1">
    <citation type="submission" date="2020-06" db="EMBL/GenBank/DDBJ databases">
        <authorList>
            <person name="Li T."/>
            <person name="Hu X."/>
            <person name="Zhang T."/>
            <person name="Song X."/>
            <person name="Zhang H."/>
            <person name="Dai N."/>
            <person name="Sheng W."/>
            <person name="Hou X."/>
            <person name="Wei L."/>
        </authorList>
    </citation>
    <scope>NUCLEOTIDE SEQUENCE</scope>
    <source>
        <strain evidence="3">G01</strain>
        <tissue evidence="3">Leaf</tissue>
    </source>
</reference>
<dbReference type="InterPro" id="IPR051504">
    <property type="entry name" value="Plant_metabolite_acyltrans"/>
</dbReference>
<evidence type="ECO:0000256" key="2">
    <source>
        <dbReference type="ARBA" id="ARBA00023315"/>
    </source>
</evidence>
<evidence type="ECO:0000313" key="3">
    <source>
        <dbReference type="EMBL" id="KAL0379638.1"/>
    </source>
</evidence>
<keyword evidence="1" id="KW-0808">Transferase</keyword>
<dbReference type="GO" id="GO:0016747">
    <property type="term" value="F:acyltransferase activity, transferring groups other than amino-acyl groups"/>
    <property type="evidence" value="ECO:0007669"/>
    <property type="project" value="UniProtKB-ARBA"/>
</dbReference>
<reference evidence="3" key="2">
    <citation type="journal article" date="2024" name="Plant">
        <title>Genomic evolution and insights into agronomic trait innovations of Sesamum species.</title>
        <authorList>
            <person name="Miao H."/>
            <person name="Wang L."/>
            <person name="Qu L."/>
            <person name="Liu H."/>
            <person name="Sun Y."/>
            <person name="Le M."/>
            <person name="Wang Q."/>
            <person name="Wei S."/>
            <person name="Zheng Y."/>
            <person name="Lin W."/>
            <person name="Duan Y."/>
            <person name="Cao H."/>
            <person name="Xiong S."/>
            <person name="Wang X."/>
            <person name="Wei L."/>
            <person name="Li C."/>
            <person name="Ma Q."/>
            <person name="Ju M."/>
            <person name="Zhao R."/>
            <person name="Li G."/>
            <person name="Mu C."/>
            <person name="Tian Q."/>
            <person name="Mei H."/>
            <person name="Zhang T."/>
            <person name="Gao T."/>
            <person name="Zhang H."/>
        </authorList>
    </citation>
    <scope>NUCLEOTIDE SEQUENCE</scope>
    <source>
        <strain evidence="3">G01</strain>
    </source>
</reference>
<dbReference type="AlphaFoldDB" id="A0AAW2RJJ0"/>
<dbReference type="EMBL" id="JACGWK010000001">
    <property type="protein sequence ID" value="KAL0379638.1"/>
    <property type="molecule type" value="Genomic_DNA"/>
</dbReference>
<dbReference type="InterPro" id="IPR023213">
    <property type="entry name" value="CAT-like_dom_sf"/>
</dbReference>
<dbReference type="PANTHER" id="PTHR31625">
    <property type="match status" value="1"/>
</dbReference>
<name>A0AAW2RJJ0_9LAMI</name>